<feature type="transmembrane region" description="Helical" evidence="11">
    <location>
        <begin position="123"/>
        <end position="145"/>
    </location>
</feature>
<accession>A0ABM1N2R6</accession>
<keyword evidence="8 10" id="KW-0675">Receptor</keyword>
<evidence type="ECO:0000256" key="5">
    <source>
        <dbReference type="ARBA" id="ARBA00022989"/>
    </source>
</evidence>
<dbReference type="PANTHER" id="PTHR46925:SF2">
    <property type="entry name" value="G-PROTEIN COUPLED RECEPTOR TKR-1-RELATED"/>
    <property type="match status" value="1"/>
</dbReference>
<dbReference type="Gene3D" id="1.20.1070.10">
    <property type="entry name" value="Rhodopsin 7-helix transmembrane proteins"/>
    <property type="match status" value="1"/>
</dbReference>
<name>A0ABM1N2R6_NICVS</name>
<feature type="non-terminal residue" evidence="14">
    <location>
        <position position="260"/>
    </location>
</feature>
<dbReference type="InterPro" id="IPR017452">
    <property type="entry name" value="GPCR_Rhodpsn_7TM"/>
</dbReference>
<evidence type="ECO:0000256" key="6">
    <source>
        <dbReference type="ARBA" id="ARBA00023040"/>
    </source>
</evidence>
<keyword evidence="3" id="KW-1003">Cell membrane</keyword>
<dbReference type="SUPFAM" id="SSF81321">
    <property type="entry name" value="Family A G protein-coupled receptor-like"/>
    <property type="match status" value="1"/>
</dbReference>
<evidence type="ECO:0000256" key="7">
    <source>
        <dbReference type="ARBA" id="ARBA00023136"/>
    </source>
</evidence>
<evidence type="ECO:0000259" key="12">
    <source>
        <dbReference type="PROSITE" id="PS50262"/>
    </source>
</evidence>
<dbReference type="PROSITE" id="PS50262">
    <property type="entry name" value="G_PROTEIN_RECEP_F1_2"/>
    <property type="match status" value="1"/>
</dbReference>
<evidence type="ECO:0000256" key="11">
    <source>
        <dbReference type="SAM" id="Phobius"/>
    </source>
</evidence>
<gene>
    <name evidence="14" type="primary">LOC108565943</name>
</gene>
<evidence type="ECO:0000256" key="10">
    <source>
        <dbReference type="RuleBase" id="RU000688"/>
    </source>
</evidence>
<dbReference type="PANTHER" id="PTHR46925">
    <property type="entry name" value="G-PROTEIN COUPLED RECEPTOR TKR-1-RELATED"/>
    <property type="match status" value="1"/>
</dbReference>
<keyword evidence="7 11" id="KW-0472">Membrane</keyword>
<comment type="subcellular location">
    <subcellularLocation>
        <location evidence="1">Cell membrane</location>
        <topology evidence="1">Multi-pass membrane protein</topology>
    </subcellularLocation>
</comment>
<protein>
    <submittedName>
        <fullName evidence="14">Tachykinin-like peptides receptor 86C</fullName>
    </submittedName>
</protein>
<keyword evidence="13" id="KW-1185">Reference proteome</keyword>
<keyword evidence="9 10" id="KW-0807">Transducer</keyword>
<evidence type="ECO:0000256" key="3">
    <source>
        <dbReference type="ARBA" id="ARBA00022475"/>
    </source>
</evidence>
<comment type="similarity">
    <text evidence="2 10">Belongs to the G-protein coupled receptor 1 family.</text>
</comment>
<evidence type="ECO:0000256" key="2">
    <source>
        <dbReference type="ARBA" id="ARBA00010663"/>
    </source>
</evidence>
<sequence>MEPCENVFNMSLSCINSTLDTLLLSTITTHTRESDNLSMKWWIQMAWCSIFVFMIFTATGGNTIVIWIVLAHKRMRTVTNYFLVNLSTADLMLSTLNCFFNFIYMLQGNWRFGSWYCTANNFIANMTVAASVFTLTAISCDRYLAIVHPLKPRMSKVFSIFVIFLIWIFSMLLAIPCLLYSTTVTYRGKRTACILIWPDGQPTISQMDFLYQVIFLVITYCVPMVLMSCCYTCMGRVLWGSKSIGEKTQRQADAIQSKRK</sequence>
<proteinExistence type="inferred from homology"/>
<evidence type="ECO:0000256" key="9">
    <source>
        <dbReference type="ARBA" id="ARBA00023224"/>
    </source>
</evidence>
<keyword evidence="5 11" id="KW-1133">Transmembrane helix</keyword>
<dbReference type="GeneID" id="108565943"/>
<feature type="transmembrane region" description="Helical" evidence="11">
    <location>
        <begin position="41"/>
        <end position="70"/>
    </location>
</feature>
<keyword evidence="4 10" id="KW-0812">Transmembrane</keyword>
<dbReference type="PROSITE" id="PS00237">
    <property type="entry name" value="G_PROTEIN_RECEP_F1_1"/>
    <property type="match status" value="1"/>
</dbReference>
<dbReference type="InterPro" id="IPR001681">
    <property type="entry name" value="Neurokn_rcpt"/>
</dbReference>
<reference evidence="14" key="1">
    <citation type="submission" date="2025-08" db="UniProtKB">
        <authorList>
            <consortium name="RefSeq"/>
        </authorList>
    </citation>
    <scope>IDENTIFICATION</scope>
    <source>
        <tissue evidence="14">Whole Larva</tissue>
    </source>
</reference>
<dbReference type="PRINTS" id="PR00244">
    <property type="entry name" value="NEUROKININR"/>
</dbReference>
<organism evidence="13 14">
    <name type="scientific">Nicrophorus vespilloides</name>
    <name type="common">Boreal carrion beetle</name>
    <dbReference type="NCBI Taxonomy" id="110193"/>
    <lineage>
        <taxon>Eukaryota</taxon>
        <taxon>Metazoa</taxon>
        <taxon>Ecdysozoa</taxon>
        <taxon>Arthropoda</taxon>
        <taxon>Hexapoda</taxon>
        <taxon>Insecta</taxon>
        <taxon>Pterygota</taxon>
        <taxon>Neoptera</taxon>
        <taxon>Endopterygota</taxon>
        <taxon>Coleoptera</taxon>
        <taxon>Polyphaga</taxon>
        <taxon>Staphyliniformia</taxon>
        <taxon>Silphidae</taxon>
        <taxon>Nicrophorinae</taxon>
        <taxon>Nicrophorus</taxon>
    </lineage>
</organism>
<keyword evidence="6 10" id="KW-0297">G-protein coupled receptor</keyword>
<dbReference type="PRINTS" id="PR00237">
    <property type="entry name" value="GPCRRHODOPSN"/>
</dbReference>
<feature type="transmembrane region" description="Helical" evidence="11">
    <location>
        <begin position="82"/>
        <end position="103"/>
    </location>
</feature>
<evidence type="ECO:0000313" key="13">
    <source>
        <dbReference type="Proteomes" id="UP000695000"/>
    </source>
</evidence>
<dbReference type="Proteomes" id="UP000695000">
    <property type="component" value="Unplaced"/>
</dbReference>
<evidence type="ECO:0000256" key="8">
    <source>
        <dbReference type="ARBA" id="ARBA00023170"/>
    </source>
</evidence>
<dbReference type="RefSeq" id="XP_017781116.1">
    <property type="nucleotide sequence ID" value="XM_017925627.1"/>
</dbReference>
<dbReference type="Pfam" id="PF00001">
    <property type="entry name" value="7tm_1"/>
    <property type="match status" value="1"/>
</dbReference>
<feature type="transmembrane region" description="Helical" evidence="11">
    <location>
        <begin position="209"/>
        <end position="234"/>
    </location>
</feature>
<evidence type="ECO:0000256" key="4">
    <source>
        <dbReference type="ARBA" id="ARBA00022692"/>
    </source>
</evidence>
<feature type="domain" description="G-protein coupled receptors family 1 profile" evidence="12">
    <location>
        <begin position="61"/>
        <end position="260"/>
    </location>
</feature>
<evidence type="ECO:0000256" key="1">
    <source>
        <dbReference type="ARBA" id="ARBA00004651"/>
    </source>
</evidence>
<evidence type="ECO:0000313" key="14">
    <source>
        <dbReference type="RefSeq" id="XP_017781116.1"/>
    </source>
</evidence>
<dbReference type="InterPro" id="IPR000276">
    <property type="entry name" value="GPCR_Rhodpsn"/>
</dbReference>
<feature type="transmembrane region" description="Helical" evidence="11">
    <location>
        <begin position="157"/>
        <end position="181"/>
    </location>
</feature>